<protein>
    <recommendedName>
        <fullName evidence="2">Ribosomal silencing factor RsfS</fullName>
    </recommendedName>
</protein>
<dbReference type="SUPFAM" id="SSF81301">
    <property type="entry name" value="Nucleotidyltransferase"/>
    <property type="match status" value="1"/>
</dbReference>
<comment type="subunit">
    <text evidence="2">Interacts with ribosomal protein uL14 (rplN).</text>
</comment>
<dbReference type="NCBIfam" id="TIGR00090">
    <property type="entry name" value="rsfS_iojap_ybeB"/>
    <property type="match status" value="1"/>
</dbReference>
<evidence type="ECO:0000313" key="4">
    <source>
        <dbReference type="Proteomes" id="UP001501581"/>
    </source>
</evidence>
<comment type="subcellular location">
    <subcellularLocation>
        <location evidence="2">Cytoplasm</location>
    </subcellularLocation>
</comment>
<keyword evidence="2" id="KW-0678">Repressor</keyword>
<evidence type="ECO:0000313" key="3">
    <source>
        <dbReference type="EMBL" id="GAA1089947.1"/>
    </source>
</evidence>
<accession>A0ABN1TKG9</accession>
<dbReference type="InterPro" id="IPR004394">
    <property type="entry name" value="Iojap/RsfS/C7orf30"/>
</dbReference>
<reference evidence="3 4" key="1">
    <citation type="journal article" date="2019" name="Int. J. Syst. Evol. Microbiol.">
        <title>The Global Catalogue of Microorganisms (GCM) 10K type strain sequencing project: providing services to taxonomists for standard genome sequencing and annotation.</title>
        <authorList>
            <consortium name="The Broad Institute Genomics Platform"/>
            <consortium name="The Broad Institute Genome Sequencing Center for Infectious Disease"/>
            <person name="Wu L."/>
            <person name="Ma J."/>
        </authorList>
    </citation>
    <scope>NUCLEOTIDE SEQUENCE [LARGE SCALE GENOMIC DNA]</scope>
    <source>
        <strain evidence="3 4">JCM 13008</strain>
    </source>
</reference>
<dbReference type="InterPro" id="IPR043519">
    <property type="entry name" value="NT_sf"/>
</dbReference>
<keyword evidence="4" id="KW-1185">Reference proteome</keyword>
<sequence>MTATDYALNLIQVAAAAADDKLAKEIVAFDVSEQLSITDAFLLASAGNDRQVRAIVEEIEDKLRELDAKPIRREGHREGRWVLLDYGDIVVHVQHDEEREFYALERLWRDCPVIELNLTRPAAAEGDSGSEA</sequence>
<keyword evidence="2" id="KW-0810">Translation regulation</keyword>
<evidence type="ECO:0000256" key="1">
    <source>
        <dbReference type="ARBA" id="ARBA00010574"/>
    </source>
</evidence>
<dbReference type="PANTHER" id="PTHR21043">
    <property type="entry name" value="IOJAP SUPERFAMILY ORTHOLOG"/>
    <property type="match status" value="1"/>
</dbReference>
<comment type="similarity">
    <text evidence="1 2">Belongs to the Iojap/RsfS family.</text>
</comment>
<organism evidence="3 4">
    <name type="scientific">Nocardioides dubius</name>
    <dbReference type="NCBI Taxonomy" id="317019"/>
    <lineage>
        <taxon>Bacteria</taxon>
        <taxon>Bacillati</taxon>
        <taxon>Actinomycetota</taxon>
        <taxon>Actinomycetes</taxon>
        <taxon>Propionibacteriales</taxon>
        <taxon>Nocardioidaceae</taxon>
        <taxon>Nocardioides</taxon>
    </lineage>
</organism>
<dbReference type="Gene3D" id="3.30.460.10">
    <property type="entry name" value="Beta Polymerase, domain 2"/>
    <property type="match status" value="1"/>
</dbReference>
<comment type="caution">
    <text evidence="3">The sequence shown here is derived from an EMBL/GenBank/DDBJ whole genome shotgun (WGS) entry which is preliminary data.</text>
</comment>
<dbReference type="PANTHER" id="PTHR21043:SF0">
    <property type="entry name" value="MITOCHONDRIAL ASSEMBLY OF RIBOSOMAL LARGE SUBUNIT PROTEIN 1"/>
    <property type="match status" value="1"/>
</dbReference>
<name>A0ABN1TKG9_9ACTN</name>
<comment type="function">
    <text evidence="2">Functions as a ribosomal silencing factor. Interacts with ribosomal protein uL14 (rplN), blocking formation of intersubunit bridge B8. Prevents association of the 30S and 50S ribosomal subunits and the formation of functional ribosomes, thus repressing translation.</text>
</comment>
<keyword evidence="2" id="KW-0963">Cytoplasm</keyword>
<dbReference type="RefSeq" id="WP_343989952.1">
    <property type="nucleotide sequence ID" value="NZ_BAAALG010000001.1"/>
</dbReference>
<dbReference type="EMBL" id="BAAALG010000001">
    <property type="protein sequence ID" value="GAA1089947.1"/>
    <property type="molecule type" value="Genomic_DNA"/>
</dbReference>
<dbReference type="Pfam" id="PF02410">
    <property type="entry name" value="RsfS"/>
    <property type="match status" value="1"/>
</dbReference>
<proteinExistence type="inferred from homology"/>
<dbReference type="HAMAP" id="MF_01477">
    <property type="entry name" value="Iojap_RsfS"/>
    <property type="match status" value="1"/>
</dbReference>
<gene>
    <name evidence="2 3" type="primary">rsfS</name>
    <name evidence="3" type="ORF">GCM10009668_00480</name>
</gene>
<dbReference type="Proteomes" id="UP001501581">
    <property type="component" value="Unassembled WGS sequence"/>
</dbReference>
<evidence type="ECO:0000256" key="2">
    <source>
        <dbReference type="HAMAP-Rule" id="MF_01477"/>
    </source>
</evidence>